<evidence type="ECO:0000313" key="6">
    <source>
        <dbReference type="Proteomes" id="UP000284902"/>
    </source>
</evidence>
<evidence type="ECO:0000256" key="1">
    <source>
        <dbReference type="SAM" id="Phobius"/>
    </source>
</evidence>
<feature type="transmembrane region" description="Helical" evidence="1">
    <location>
        <begin position="37"/>
        <end position="68"/>
    </location>
</feature>
<dbReference type="Proteomes" id="UP000284902">
    <property type="component" value="Unassembled WGS sequence"/>
</dbReference>
<keyword evidence="1" id="KW-0812">Transmembrane</keyword>
<keyword evidence="1" id="KW-0472">Membrane</keyword>
<comment type="caution">
    <text evidence="2">The sequence shown here is derived from an EMBL/GenBank/DDBJ whole genome shotgun (WGS) entry which is preliminary data.</text>
</comment>
<accession>A0A3E4LK53</accession>
<dbReference type="EMBL" id="QRMI01000029">
    <property type="protein sequence ID" value="RHJ59838.1"/>
    <property type="molecule type" value="Genomic_DNA"/>
</dbReference>
<dbReference type="Proteomes" id="UP000260793">
    <property type="component" value="Unassembled WGS sequence"/>
</dbReference>
<dbReference type="AlphaFoldDB" id="A0A3E4LK53"/>
<protein>
    <submittedName>
        <fullName evidence="2">Uncharacterized protein</fullName>
    </submittedName>
</protein>
<evidence type="ECO:0000313" key="3">
    <source>
        <dbReference type="EMBL" id="RHF58608.1"/>
    </source>
</evidence>
<sequence>MLSLLFAICMIWFIGKFFIFGIKTSWGILKLLCTVVFFPVILIGMVVGGLMYIAFPLLIIGGVIAVYVKKRGSGP</sequence>
<evidence type="ECO:0000313" key="5">
    <source>
        <dbReference type="Proteomes" id="UP000260793"/>
    </source>
</evidence>
<dbReference type="EMBL" id="QRHG01000030">
    <property type="protein sequence ID" value="RHF58608.1"/>
    <property type="molecule type" value="Genomic_DNA"/>
</dbReference>
<name>A0A3E4LK53_9FIRM</name>
<evidence type="ECO:0000313" key="2">
    <source>
        <dbReference type="EMBL" id="RGK37899.1"/>
    </source>
</evidence>
<dbReference type="RefSeq" id="WP_023920648.1">
    <property type="nucleotide sequence ID" value="NZ_CAJMJQ010000024.1"/>
</dbReference>
<evidence type="ECO:0000313" key="7">
    <source>
        <dbReference type="Proteomes" id="UP000285832"/>
    </source>
</evidence>
<reference evidence="5 6" key="1">
    <citation type="submission" date="2018-08" db="EMBL/GenBank/DDBJ databases">
        <title>A genome reference for cultivated species of the human gut microbiota.</title>
        <authorList>
            <person name="Zou Y."/>
            <person name="Xue W."/>
            <person name="Luo G."/>
        </authorList>
    </citation>
    <scope>NUCLEOTIDE SEQUENCE [LARGE SCALE GENOMIC DNA]</scope>
    <source>
        <strain evidence="4 7">AM09-9</strain>
        <strain evidence="3 6">AM25-1LB</strain>
        <strain evidence="2 5">TF11-7</strain>
    </source>
</reference>
<proteinExistence type="predicted"/>
<organism evidence="2 5">
    <name type="scientific">[Ruminococcus] lactaris</name>
    <dbReference type="NCBI Taxonomy" id="46228"/>
    <lineage>
        <taxon>Bacteria</taxon>
        <taxon>Bacillati</taxon>
        <taxon>Bacillota</taxon>
        <taxon>Clostridia</taxon>
        <taxon>Lachnospirales</taxon>
        <taxon>Lachnospiraceae</taxon>
        <taxon>Mediterraneibacter</taxon>
    </lineage>
</organism>
<keyword evidence="1" id="KW-1133">Transmembrane helix</keyword>
<evidence type="ECO:0000313" key="4">
    <source>
        <dbReference type="EMBL" id="RHJ59838.1"/>
    </source>
</evidence>
<dbReference type="EMBL" id="QSQN01000032">
    <property type="protein sequence ID" value="RGK37899.1"/>
    <property type="molecule type" value="Genomic_DNA"/>
</dbReference>
<gene>
    <name evidence="4" type="ORF">DW116_10530</name>
    <name evidence="3" type="ORF">DW672_10535</name>
    <name evidence="2" type="ORF">DXD17_11150</name>
</gene>
<dbReference type="Proteomes" id="UP000285832">
    <property type="component" value="Unassembled WGS sequence"/>
</dbReference>